<accession>A0A8H3HC42</accession>
<comment type="subunit">
    <text evidence="3">Homodimer.</text>
</comment>
<dbReference type="AlphaFoldDB" id="A0A8H3HC42"/>
<dbReference type="CDD" id="cd05283">
    <property type="entry name" value="CAD1"/>
    <property type="match status" value="1"/>
</dbReference>
<comment type="caution">
    <text evidence="13">The sequence shown here is derived from an EMBL/GenBank/DDBJ whole genome shotgun (WGS) entry which is preliminary data.</text>
</comment>
<dbReference type="Gene3D" id="3.90.180.10">
    <property type="entry name" value="Medium-chain alcohol dehydrogenases, catalytic domain"/>
    <property type="match status" value="2"/>
</dbReference>
<dbReference type="PROSITE" id="PS00065">
    <property type="entry name" value="D_2_HYDROXYACID_DH_1"/>
    <property type="match status" value="1"/>
</dbReference>
<comment type="catalytic activity">
    <reaction evidence="10">
        <text>a primary alcohol + NADP(+) = an aldehyde + NADPH + H(+)</text>
        <dbReference type="Rhea" id="RHEA:15937"/>
        <dbReference type="ChEBI" id="CHEBI:15378"/>
        <dbReference type="ChEBI" id="CHEBI:15734"/>
        <dbReference type="ChEBI" id="CHEBI:17478"/>
        <dbReference type="ChEBI" id="CHEBI:57783"/>
        <dbReference type="ChEBI" id="CHEBI:58349"/>
        <dbReference type="EC" id="1.1.1.2"/>
    </reaction>
    <physiologicalReaction direction="left-to-right" evidence="10">
        <dbReference type="Rhea" id="RHEA:15938"/>
    </physiologicalReaction>
    <physiologicalReaction direction="right-to-left" evidence="10">
        <dbReference type="Rhea" id="RHEA:15939"/>
    </physiologicalReaction>
</comment>
<sequence>MSTSDLTFKGYGIHDTKKWSDFKVIDIKPKQWDEEDVDIAISYCGICGSDIHTITGGWGNVKQLPVVAGHEVVGTVVRVGSVAAEKAGIKVGDTVGVGARIGSCGKCRACGTDNENYCSKGIDTYLRWGTTQDHHLSLLAFRSPSPAPLPSIYSYSSDTPTMSTSNLTFKGYGIHDTKKWSDFQVIDIKPKQWDEEDVDVAISYCGICGSDIHTITGGWGNIRRLPIVAGHEIVGTVVRVGSVAAEKAGIKVGDIVGVGARIGSCGKCRACGTDNENYCPKGIDTYNSLYSDGTLSQGGYGTAIRANHNFVFPVPKELKPEYAASMMCAGLTVYSPLVRNGAGPGKKVGIIGLGGLGHFGVMFAKALGAEVYVFSHSARKEQDAKALGADHFILTSEKENMKPLRGTLDLIVSTIDVADHFPLADYLRLLFVNGTFVNVGIPDAKLPQLAPIDIVANGCRLAGSLVGSKKEATEMLELAAKNGIQPWIEVFPMSKIKEAIEGMKAGKPKFRYVLKQDLA</sequence>
<dbReference type="InterPro" id="IPR029752">
    <property type="entry name" value="D-isomer_DH_CS1"/>
</dbReference>
<evidence type="ECO:0000256" key="5">
    <source>
        <dbReference type="ARBA" id="ARBA00022723"/>
    </source>
</evidence>
<dbReference type="EMBL" id="CAJMWZ010004858">
    <property type="protein sequence ID" value="CAE6496288.1"/>
    <property type="molecule type" value="Genomic_DNA"/>
</dbReference>
<evidence type="ECO:0000256" key="2">
    <source>
        <dbReference type="ARBA" id="ARBA00008072"/>
    </source>
</evidence>
<evidence type="ECO:0000256" key="8">
    <source>
        <dbReference type="ARBA" id="ARBA00023002"/>
    </source>
</evidence>
<evidence type="ECO:0000256" key="1">
    <source>
        <dbReference type="ARBA" id="ARBA00001947"/>
    </source>
</evidence>
<dbReference type="Pfam" id="PF00107">
    <property type="entry name" value="ADH_zinc_N"/>
    <property type="match status" value="1"/>
</dbReference>
<dbReference type="InterPro" id="IPR020843">
    <property type="entry name" value="ER"/>
</dbReference>
<evidence type="ECO:0000256" key="9">
    <source>
        <dbReference type="ARBA" id="ARBA00024074"/>
    </source>
</evidence>
<dbReference type="Proteomes" id="UP000663850">
    <property type="component" value="Unassembled WGS sequence"/>
</dbReference>
<evidence type="ECO:0000256" key="3">
    <source>
        <dbReference type="ARBA" id="ARBA00011738"/>
    </source>
</evidence>
<keyword evidence="4" id="KW-0597">Phosphoprotein</keyword>
<evidence type="ECO:0000256" key="7">
    <source>
        <dbReference type="ARBA" id="ARBA00022857"/>
    </source>
</evidence>
<comment type="cofactor">
    <cofactor evidence="1 11">
        <name>Zn(2+)</name>
        <dbReference type="ChEBI" id="CHEBI:29105"/>
    </cofactor>
</comment>
<evidence type="ECO:0000256" key="11">
    <source>
        <dbReference type="RuleBase" id="RU361277"/>
    </source>
</evidence>
<dbReference type="InterPro" id="IPR013154">
    <property type="entry name" value="ADH-like_N"/>
</dbReference>
<dbReference type="InterPro" id="IPR047109">
    <property type="entry name" value="CAD-like"/>
</dbReference>
<dbReference type="SUPFAM" id="SSF50129">
    <property type="entry name" value="GroES-like"/>
    <property type="match status" value="2"/>
</dbReference>
<evidence type="ECO:0000256" key="4">
    <source>
        <dbReference type="ARBA" id="ARBA00022553"/>
    </source>
</evidence>
<protein>
    <recommendedName>
        <fullName evidence="9">alcohol dehydrogenase (NADP(+))</fullName>
        <ecNumber evidence="9">1.1.1.2</ecNumber>
    </recommendedName>
</protein>
<keyword evidence="8" id="KW-0560">Oxidoreductase</keyword>
<evidence type="ECO:0000256" key="6">
    <source>
        <dbReference type="ARBA" id="ARBA00022833"/>
    </source>
</evidence>
<dbReference type="FunFam" id="3.40.50.720:FF:000158">
    <property type="entry name" value="Zinc-binding alcohol dehydrogenase"/>
    <property type="match status" value="1"/>
</dbReference>
<evidence type="ECO:0000313" key="13">
    <source>
        <dbReference type="EMBL" id="CAE6496288.1"/>
    </source>
</evidence>
<dbReference type="GO" id="GO:0006066">
    <property type="term" value="P:alcohol metabolic process"/>
    <property type="evidence" value="ECO:0007669"/>
    <property type="project" value="UniProtKB-ARBA"/>
</dbReference>
<dbReference type="Pfam" id="PF08240">
    <property type="entry name" value="ADH_N"/>
    <property type="match status" value="2"/>
</dbReference>
<comment type="similarity">
    <text evidence="2 11">Belongs to the zinc-containing alcohol dehydrogenase family.</text>
</comment>
<reference evidence="13" key="1">
    <citation type="submission" date="2021-01" db="EMBL/GenBank/DDBJ databases">
        <authorList>
            <person name="Kaushik A."/>
        </authorList>
    </citation>
    <scope>NUCLEOTIDE SEQUENCE</scope>
    <source>
        <strain evidence="13">Type strain: AG8-Rh-89/</strain>
    </source>
</reference>
<keyword evidence="5 11" id="KW-0479">Metal-binding</keyword>
<dbReference type="InterPro" id="IPR036291">
    <property type="entry name" value="NAD(P)-bd_dom_sf"/>
</dbReference>
<feature type="domain" description="Enoyl reductase (ER)" evidence="12">
    <location>
        <begin position="173"/>
        <end position="514"/>
    </location>
</feature>
<dbReference type="InterPro" id="IPR013149">
    <property type="entry name" value="ADH-like_C"/>
</dbReference>
<dbReference type="GO" id="GO:0008270">
    <property type="term" value="F:zinc ion binding"/>
    <property type="evidence" value="ECO:0007669"/>
    <property type="project" value="InterPro"/>
</dbReference>
<dbReference type="InterPro" id="IPR011032">
    <property type="entry name" value="GroES-like_sf"/>
</dbReference>
<dbReference type="InterPro" id="IPR002328">
    <property type="entry name" value="ADH_Zn_CS"/>
</dbReference>
<dbReference type="PANTHER" id="PTHR42683">
    <property type="entry name" value="ALDEHYDE REDUCTASE"/>
    <property type="match status" value="1"/>
</dbReference>
<evidence type="ECO:0000256" key="10">
    <source>
        <dbReference type="ARBA" id="ARBA00050997"/>
    </source>
</evidence>
<dbReference type="PROSITE" id="PS00059">
    <property type="entry name" value="ADH_ZINC"/>
    <property type="match status" value="2"/>
</dbReference>
<keyword evidence="7" id="KW-0521">NADP</keyword>
<dbReference type="SUPFAM" id="SSF51735">
    <property type="entry name" value="NAD(P)-binding Rossmann-fold domains"/>
    <property type="match status" value="1"/>
</dbReference>
<gene>
    <name evidence="13" type="ORF">RDB_LOCUS89971</name>
</gene>
<evidence type="ECO:0000259" key="12">
    <source>
        <dbReference type="SMART" id="SM00829"/>
    </source>
</evidence>
<dbReference type="SMART" id="SM00829">
    <property type="entry name" value="PKS_ER"/>
    <property type="match status" value="1"/>
</dbReference>
<proteinExistence type="inferred from homology"/>
<keyword evidence="6 11" id="KW-0862">Zinc</keyword>
<name>A0A8H3HC42_9AGAM</name>
<dbReference type="GO" id="GO:0008106">
    <property type="term" value="F:alcohol dehydrogenase (NADP+) activity"/>
    <property type="evidence" value="ECO:0007669"/>
    <property type="project" value="UniProtKB-EC"/>
</dbReference>
<dbReference type="Gene3D" id="3.40.50.720">
    <property type="entry name" value="NAD(P)-binding Rossmann-like Domain"/>
    <property type="match status" value="1"/>
</dbReference>
<dbReference type="EC" id="1.1.1.2" evidence="9"/>
<organism evidence="13 14">
    <name type="scientific">Rhizoctonia solani</name>
    <dbReference type="NCBI Taxonomy" id="456999"/>
    <lineage>
        <taxon>Eukaryota</taxon>
        <taxon>Fungi</taxon>
        <taxon>Dikarya</taxon>
        <taxon>Basidiomycota</taxon>
        <taxon>Agaricomycotina</taxon>
        <taxon>Agaricomycetes</taxon>
        <taxon>Cantharellales</taxon>
        <taxon>Ceratobasidiaceae</taxon>
        <taxon>Rhizoctonia</taxon>
    </lineage>
</organism>
<evidence type="ECO:0000313" key="14">
    <source>
        <dbReference type="Proteomes" id="UP000663850"/>
    </source>
</evidence>